<evidence type="ECO:0000313" key="2">
    <source>
        <dbReference type="Proteomes" id="UP001302978"/>
    </source>
</evidence>
<dbReference type="KEGG" id="mehf:MmiHf6_05220"/>
<reference evidence="1 2" key="1">
    <citation type="submission" date="2023-07" db="EMBL/GenBank/DDBJ databases">
        <title>Closed genoem sequence of Methanomicrococcus sp. Hf6.</title>
        <authorList>
            <person name="Poehlein A."/>
            <person name="Protasov E."/>
            <person name="Platt K."/>
            <person name="Reeh H."/>
            <person name="Daniel R."/>
            <person name="Brune A."/>
        </authorList>
    </citation>
    <scope>NUCLEOTIDE SEQUENCE [LARGE SCALE GENOMIC DNA]</scope>
    <source>
        <strain evidence="1 2">Hf6</strain>
    </source>
</reference>
<proteinExistence type="predicted"/>
<protein>
    <recommendedName>
        <fullName evidence="3">Histidine kinase</fullName>
    </recommendedName>
</protein>
<evidence type="ECO:0008006" key="3">
    <source>
        <dbReference type="Google" id="ProtNLM"/>
    </source>
</evidence>
<name>A0AA96UYX3_9EURY</name>
<accession>A0AA96UYX3</accession>
<gene>
    <name evidence="1" type="ORF">MmiHf6_05220</name>
</gene>
<evidence type="ECO:0000313" key="1">
    <source>
        <dbReference type="EMBL" id="WNY23217.1"/>
    </source>
</evidence>
<organism evidence="1 2">
    <name type="scientific">Methanimicrococcus hongohii</name>
    <dbReference type="NCBI Taxonomy" id="3028295"/>
    <lineage>
        <taxon>Archaea</taxon>
        <taxon>Methanobacteriati</taxon>
        <taxon>Methanobacteriota</taxon>
        <taxon>Stenosarchaea group</taxon>
        <taxon>Methanomicrobia</taxon>
        <taxon>Methanosarcinales</taxon>
        <taxon>Methanosarcinaceae</taxon>
        <taxon>Methanimicrococcus</taxon>
    </lineage>
</organism>
<dbReference type="AlphaFoldDB" id="A0AA96UYX3"/>
<dbReference type="Proteomes" id="UP001302978">
    <property type="component" value="Chromosome"/>
</dbReference>
<keyword evidence="2" id="KW-1185">Reference proteome</keyword>
<dbReference type="EMBL" id="CP131059">
    <property type="protein sequence ID" value="WNY23217.1"/>
    <property type="molecule type" value="Genomic_DNA"/>
</dbReference>
<sequence>MKYSEKYPAVTLLDREGTVMDIYTKRYLELGSRFYDLFKHDLKNYQNAIFMALDLYKLKKDEKYLEMVEEASQKSLEHIEVIKEIEPFVYSGGNLGFYSFYSCMSRLTEKYPDKEFELNGDDIYVFADGAFPKLFDLLIQITLENNNKYKLSFTTSEFQEDGLNKCAVRIDIHNFSVPGSTLEAILNEDKNSVTGDKISLIFYIAKMILSRYSGNLKLTESTDDKTVLTVIFLSADNDVFHSCSGTLE</sequence>